<feature type="region of interest" description="Disordered" evidence="1">
    <location>
        <begin position="200"/>
        <end position="256"/>
    </location>
</feature>
<keyword evidence="4" id="KW-1185">Reference proteome</keyword>
<name>A0A1M4UAU0_9GAMM</name>
<feature type="compositionally biased region" description="Basic and acidic residues" evidence="1">
    <location>
        <begin position="210"/>
        <end position="256"/>
    </location>
</feature>
<gene>
    <name evidence="3" type="ORF">SAMN04487965_0104</name>
</gene>
<protein>
    <submittedName>
        <fullName evidence="3">Uncharacterized protein</fullName>
    </submittedName>
</protein>
<dbReference type="OrthoDB" id="5741373at2"/>
<accession>A0A1M4UAU0</accession>
<evidence type="ECO:0000313" key="3">
    <source>
        <dbReference type="EMBL" id="SHE53717.1"/>
    </source>
</evidence>
<proteinExistence type="predicted"/>
<dbReference type="Proteomes" id="UP000184170">
    <property type="component" value="Unassembled WGS sequence"/>
</dbReference>
<organism evidence="3 4">
    <name type="scientific">Microbulbifer donghaiensis</name>
    <dbReference type="NCBI Taxonomy" id="494016"/>
    <lineage>
        <taxon>Bacteria</taxon>
        <taxon>Pseudomonadati</taxon>
        <taxon>Pseudomonadota</taxon>
        <taxon>Gammaproteobacteria</taxon>
        <taxon>Cellvibrionales</taxon>
        <taxon>Microbulbiferaceae</taxon>
        <taxon>Microbulbifer</taxon>
    </lineage>
</organism>
<reference evidence="4" key="1">
    <citation type="submission" date="2016-11" db="EMBL/GenBank/DDBJ databases">
        <authorList>
            <person name="Varghese N."/>
            <person name="Submissions S."/>
        </authorList>
    </citation>
    <scope>NUCLEOTIDE SEQUENCE [LARGE SCALE GENOMIC DNA]</scope>
    <source>
        <strain evidence="4">CGMCC 1.7063</strain>
    </source>
</reference>
<dbReference type="AlphaFoldDB" id="A0A1M4UAU0"/>
<feature type="signal peptide" evidence="2">
    <location>
        <begin position="1"/>
        <end position="25"/>
    </location>
</feature>
<sequence>MNIPFKKRLVPAMLAGVLAGTLAWADDDLPDNDATDTEVVESVEDITSGKFAGYFGDFLGDDAEATIAGLRDGSIRYQAPEDAETDAEADAAEDVVESGEHAEIEGENGEVTSGVGYGAAFITVALAEQMALSSPVIATAEDGTETEMDASYYLNEVLYRREVLGMGYGQIAKDLGFKLGEVISGYRSNRPDKVESLKAEKMAKTTGADMRAEKAQKVDKVEKMAKLDRPERPVKVERAEKPERPEKPARPERPGR</sequence>
<evidence type="ECO:0000256" key="1">
    <source>
        <dbReference type="SAM" id="MobiDB-lite"/>
    </source>
</evidence>
<dbReference type="EMBL" id="FQVA01000001">
    <property type="protein sequence ID" value="SHE53717.1"/>
    <property type="molecule type" value="Genomic_DNA"/>
</dbReference>
<dbReference type="RefSeq" id="WP_073270403.1">
    <property type="nucleotide sequence ID" value="NZ_FQVA01000001.1"/>
</dbReference>
<dbReference type="STRING" id="494016.SAMN04487965_0104"/>
<keyword evidence="2" id="KW-0732">Signal</keyword>
<evidence type="ECO:0000313" key="4">
    <source>
        <dbReference type="Proteomes" id="UP000184170"/>
    </source>
</evidence>
<feature type="chain" id="PRO_5012386493" evidence="2">
    <location>
        <begin position="26"/>
        <end position="256"/>
    </location>
</feature>
<evidence type="ECO:0000256" key="2">
    <source>
        <dbReference type="SAM" id="SignalP"/>
    </source>
</evidence>